<dbReference type="PROSITE" id="PS50800">
    <property type="entry name" value="SAP"/>
    <property type="match status" value="1"/>
</dbReference>
<feature type="region of interest" description="Disordered" evidence="11">
    <location>
        <begin position="534"/>
        <end position="627"/>
    </location>
</feature>
<dbReference type="InterPro" id="IPR023321">
    <property type="entry name" value="PINIT"/>
</dbReference>
<feature type="compositionally biased region" description="Polar residues" evidence="11">
    <location>
        <begin position="775"/>
        <end position="784"/>
    </location>
</feature>
<keyword evidence="8" id="KW-0862">Zinc</keyword>
<keyword evidence="7" id="KW-0833">Ubl conjugation pathway</keyword>
<feature type="compositionally biased region" description="Basic and acidic residues" evidence="11">
    <location>
        <begin position="646"/>
        <end position="657"/>
    </location>
</feature>
<reference evidence="15 16" key="2">
    <citation type="submission" date="2019-11" db="EMBL/GenBank/DDBJ databases">
        <authorList>
            <person name="Lu H."/>
        </authorList>
    </citation>
    <scope>NUCLEOTIDE SEQUENCE [LARGE SCALE GENOMIC DNA]</scope>
    <source>
        <strain evidence="15 16">FIM1</strain>
    </source>
</reference>
<feature type="region of interest" description="Disordered" evidence="11">
    <location>
        <begin position="646"/>
        <end position="805"/>
    </location>
</feature>
<feature type="compositionally biased region" description="Polar residues" evidence="11">
    <location>
        <begin position="552"/>
        <end position="563"/>
    </location>
</feature>
<evidence type="ECO:0000256" key="5">
    <source>
        <dbReference type="ARBA" id="ARBA00022723"/>
    </source>
</evidence>
<feature type="compositionally biased region" description="Basic and acidic residues" evidence="11">
    <location>
        <begin position="534"/>
        <end position="549"/>
    </location>
</feature>
<gene>
    <name evidence="15" type="primary">SIZ1</name>
    <name evidence="15" type="ORF">FIM1_2352</name>
</gene>
<feature type="compositionally biased region" description="Low complexity" evidence="11">
    <location>
        <begin position="420"/>
        <end position="430"/>
    </location>
</feature>
<proteinExistence type="inferred from homology"/>
<feature type="compositionally biased region" description="Polar residues" evidence="11">
    <location>
        <begin position="614"/>
        <end position="627"/>
    </location>
</feature>
<feature type="compositionally biased region" description="Low complexity" evidence="11">
    <location>
        <begin position="757"/>
        <end position="774"/>
    </location>
</feature>
<evidence type="ECO:0000256" key="2">
    <source>
        <dbReference type="ARBA" id="ARBA00004718"/>
    </source>
</evidence>
<evidence type="ECO:0000256" key="11">
    <source>
        <dbReference type="SAM" id="MobiDB-lite"/>
    </source>
</evidence>
<evidence type="ECO:0000256" key="7">
    <source>
        <dbReference type="ARBA" id="ARBA00022786"/>
    </source>
</evidence>
<dbReference type="PANTHER" id="PTHR10782">
    <property type="entry name" value="ZINC FINGER MIZ DOMAIN-CONTAINING PROTEIN"/>
    <property type="match status" value="1"/>
</dbReference>
<accession>A0ABX6EXQ6</accession>
<evidence type="ECO:0000256" key="1">
    <source>
        <dbReference type="ARBA" id="ARBA00004123"/>
    </source>
</evidence>
<keyword evidence="15" id="KW-0436">Ligase</keyword>
<dbReference type="Pfam" id="PF14324">
    <property type="entry name" value="PINIT"/>
    <property type="match status" value="1"/>
</dbReference>
<dbReference type="InterPro" id="IPR013083">
    <property type="entry name" value="Znf_RING/FYVE/PHD"/>
</dbReference>
<feature type="compositionally biased region" description="Basic residues" evidence="11">
    <location>
        <begin position="744"/>
        <end position="756"/>
    </location>
</feature>
<keyword evidence="5" id="KW-0479">Metal-binding</keyword>
<name>A0ABX6EXQ6_KLUMA</name>
<dbReference type="Gene3D" id="2.60.120.780">
    <property type="entry name" value="PINIT domain"/>
    <property type="match status" value="1"/>
</dbReference>
<dbReference type="Gene3D" id="3.30.40.10">
    <property type="entry name" value="Zinc/RING finger domain, C3HC4 (zinc finger)"/>
    <property type="match status" value="1"/>
</dbReference>
<dbReference type="EMBL" id="CP015056">
    <property type="protein sequence ID" value="QGN15659.1"/>
    <property type="molecule type" value="Genomic_DNA"/>
</dbReference>
<comment type="subcellular location">
    <subcellularLocation>
        <location evidence="1">Nucleus</location>
    </subcellularLocation>
</comment>
<feature type="compositionally biased region" description="Low complexity" evidence="11">
    <location>
        <begin position="489"/>
        <end position="513"/>
    </location>
</feature>
<evidence type="ECO:0000313" key="16">
    <source>
        <dbReference type="Proteomes" id="UP000422736"/>
    </source>
</evidence>
<dbReference type="SUPFAM" id="SSF57850">
    <property type="entry name" value="RING/U-box"/>
    <property type="match status" value="1"/>
</dbReference>
<protein>
    <submittedName>
        <fullName evidence="15">E3 SUMO-protein ligase SIZ1</fullName>
    </submittedName>
</protein>
<dbReference type="GO" id="GO:0016874">
    <property type="term" value="F:ligase activity"/>
    <property type="evidence" value="ECO:0007669"/>
    <property type="project" value="UniProtKB-KW"/>
</dbReference>
<dbReference type="Pfam" id="PF02037">
    <property type="entry name" value="SAP"/>
    <property type="match status" value="1"/>
</dbReference>
<sequence length="805" mass="88886">MQHLLNDISADTVKEEIMLLKVAELKNVCRSIGLPLSGRKMELQDRLLSFLMAPSRAGLNDPFRVPAVNILVKKAGCGDPVPKYETLLHALTTGSFLHPVATGHQDAASLRASGNAAIGGGNINTNISTNNNNNMNKNAKAFGGKPFLRFQPSPFYSLKRLIGSESAPEAPSKRGVANISFRLNEEEVKLLKSSSKIRLYLFCGINNSFGTTNDVPIQFPLRNEIKFNEVQIKDNVHGLKNKIGTAKPADLTPYINWPPKSNLLQIVYAFTKDDHMVYVYIVELVETDELLQKTINNPKIVKPATLLYIKQTLKEEEDEDLMTTSTVMSLQCPISYSRMKYPVKSIHCRHLQCFDAQWFIESQKQIPTWQCPVCQKTIHIEDLAICEFVQEIINSTNEDVEQVEISQDGSWLIKDDTENHNASSHNGANSTAKEEATPDIKPEESHGLISNEEKANSEPIIISLDSDDDEEETQSPSPPPPPPQRAIETSNNNSSNTTNGSSDPNSADLNQDNDLLDDEDMAFIEELANSIIDRVPRTTQEDREERDVQKNGPISSASVSSSNEQRHNSDRIYQSQQRKTSLDPKAKEAGGQNPITDHRPQIPNLLGRTPLNAGPSNSSPRLPTMPQLTNADSILFNDANQFRSVETDRHNQSDSHVHSMTSQPQLNRTVNNSMNNSSSSDSESAPLRAHASHSFPVAQPSLPPLPNLPTRPGSSNLPTNLPPSPIIQDPRRKKPEVSPFLPKKNYKNMLPKKRIHSNSSTSSQNGTSQTNSTNVGARNTSPNAEASGPPNDSLHSDDLIDLTSD</sequence>
<keyword evidence="9" id="KW-0539">Nucleus</keyword>
<dbReference type="PANTHER" id="PTHR10782:SF4">
    <property type="entry name" value="TONALLI, ISOFORM E"/>
    <property type="match status" value="1"/>
</dbReference>
<keyword evidence="16" id="KW-1185">Reference proteome</keyword>
<evidence type="ECO:0000256" key="3">
    <source>
        <dbReference type="ARBA" id="ARBA00005383"/>
    </source>
</evidence>
<keyword evidence="4" id="KW-0808">Transferase</keyword>
<organism evidence="15 16">
    <name type="scientific">Kluyveromyces marxianus</name>
    <name type="common">Yeast</name>
    <name type="synonym">Candida kefyr</name>
    <dbReference type="NCBI Taxonomy" id="4911"/>
    <lineage>
        <taxon>Eukaryota</taxon>
        <taxon>Fungi</taxon>
        <taxon>Dikarya</taxon>
        <taxon>Ascomycota</taxon>
        <taxon>Saccharomycotina</taxon>
        <taxon>Saccharomycetes</taxon>
        <taxon>Saccharomycetales</taxon>
        <taxon>Saccharomycetaceae</taxon>
        <taxon>Kluyveromyces</taxon>
    </lineage>
</organism>
<evidence type="ECO:0000256" key="4">
    <source>
        <dbReference type="ARBA" id="ARBA00022679"/>
    </source>
</evidence>
<evidence type="ECO:0000256" key="6">
    <source>
        <dbReference type="ARBA" id="ARBA00022771"/>
    </source>
</evidence>
<evidence type="ECO:0000259" key="13">
    <source>
        <dbReference type="PROSITE" id="PS51044"/>
    </source>
</evidence>
<dbReference type="InterPro" id="IPR038654">
    <property type="entry name" value="PINIT_sf"/>
</dbReference>
<evidence type="ECO:0000256" key="10">
    <source>
        <dbReference type="PROSITE-ProRule" id="PRU00452"/>
    </source>
</evidence>
<feature type="compositionally biased region" description="Polar residues" evidence="11">
    <location>
        <begin position="658"/>
        <end position="670"/>
    </location>
</feature>
<dbReference type="Gene3D" id="1.10.720.30">
    <property type="entry name" value="SAP domain"/>
    <property type="match status" value="1"/>
</dbReference>
<feature type="domain" description="SP-RING-type" evidence="13">
    <location>
        <begin position="317"/>
        <end position="402"/>
    </location>
</feature>
<keyword evidence="6 10" id="KW-0863">Zinc-finger</keyword>
<evidence type="ECO:0000259" key="14">
    <source>
        <dbReference type="PROSITE" id="PS51466"/>
    </source>
</evidence>
<evidence type="ECO:0000256" key="9">
    <source>
        <dbReference type="ARBA" id="ARBA00023242"/>
    </source>
</evidence>
<evidence type="ECO:0000313" key="15">
    <source>
        <dbReference type="EMBL" id="QGN15659.1"/>
    </source>
</evidence>
<comment type="similarity">
    <text evidence="3">Belongs to the PIAS family.</text>
</comment>
<dbReference type="PROSITE" id="PS51466">
    <property type="entry name" value="PINIT"/>
    <property type="match status" value="1"/>
</dbReference>
<dbReference type="PROSITE" id="PS51044">
    <property type="entry name" value="ZF_SP_RING"/>
    <property type="match status" value="1"/>
</dbReference>
<feature type="compositionally biased region" description="Low complexity" evidence="11">
    <location>
        <begin position="671"/>
        <end position="684"/>
    </location>
</feature>
<dbReference type="Proteomes" id="UP000422736">
    <property type="component" value="Chromosome 3"/>
</dbReference>
<feature type="compositionally biased region" description="Basic and acidic residues" evidence="11">
    <location>
        <begin position="432"/>
        <end position="456"/>
    </location>
</feature>
<dbReference type="SUPFAM" id="SSF68906">
    <property type="entry name" value="SAP domain"/>
    <property type="match status" value="1"/>
</dbReference>
<dbReference type="InterPro" id="IPR036361">
    <property type="entry name" value="SAP_dom_sf"/>
</dbReference>
<comment type="pathway">
    <text evidence="2">Protein modification; protein sumoylation.</text>
</comment>
<dbReference type="InterPro" id="IPR004181">
    <property type="entry name" value="Znf_MIZ"/>
</dbReference>
<evidence type="ECO:0000256" key="8">
    <source>
        <dbReference type="ARBA" id="ARBA00022833"/>
    </source>
</evidence>
<evidence type="ECO:0000259" key="12">
    <source>
        <dbReference type="PROSITE" id="PS50800"/>
    </source>
</evidence>
<dbReference type="SMART" id="SM00513">
    <property type="entry name" value="SAP"/>
    <property type="match status" value="1"/>
</dbReference>
<dbReference type="Pfam" id="PF02891">
    <property type="entry name" value="zf-MIZ"/>
    <property type="match status" value="1"/>
</dbReference>
<dbReference type="InterPro" id="IPR003034">
    <property type="entry name" value="SAP_dom"/>
</dbReference>
<feature type="domain" description="PINIT" evidence="14">
    <location>
        <begin position="134"/>
        <end position="285"/>
    </location>
</feature>
<feature type="region of interest" description="Disordered" evidence="11">
    <location>
        <begin position="415"/>
        <end position="517"/>
    </location>
</feature>
<feature type="domain" description="SAP" evidence="12">
    <location>
        <begin position="17"/>
        <end position="51"/>
    </location>
</feature>
<reference evidence="15 16" key="1">
    <citation type="submission" date="2016-03" db="EMBL/GenBank/DDBJ databases">
        <title>How can Kluyveromyces marxianus grow so fast - potential evolutionary course in Saccharomyces Complex revealed by comparative genomics.</title>
        <authorList>
            <person name="Mo W."/>
            <person name="Lu W."/>
            <person name="Yang X."/>
            <person name="Qi J."/>
            <person name="Lv H."/>
        </authorList>
    </citation>
    <scope>NUCLEOTIDE SEQUENCE [LARGE SCALE GENOMIC DNA]</scope>
    <source>
        <strain evidence="15 16">FIM1</strain>
    </source>
</reference>